<evidence type="ECO:0000256" key="11">
    <source>
        <dbReference type="PIRSR" id="PIRSR633865-1"/>
    </source>
</evidence>
<dbReference type="PANTHER" id="PTHR14159">
    <property type="entry name" value="ATAXIN-3-RELATED"/>
    <property type="match status" value="1"/>
</dbReference>
<accession>A0A7E4VYC1</accession>
<dbReference type="SMART" id="SM01246">
    <property type="entry name" value="Josephin"/>
    <property type="match status" value="1"/>
</dbReference>
<dbReference type="Gene3D" id="3.90.70.40">
    <property type="match status" value="1"/>
</dbReference>
<dbReference type="WBParaSite" id="Pan_g4659.t1">
    <property type="protein sequence ID" value="Pan_g4659.t1"/>
    <property type="gene ID" value="Pan_g4659"/>
</dbReference>
<evidence type="ECO:0000256" key="7">
    <source>
        <dbReference type="ARBA" id="ARBA00022807"/>
    </source>
</evidence>
<evidence type="ECO:0000256" key="3">
    <source>
        <dbReference type="ARBA" id="ARBA00012759"/>
    </source>
</evidence>
<evidence type="ECO:0000256" key="12">
    <source>
        <dbReference type="PROSITE-ProRule" id="PRU00331"/>
    </source>
</evidence>
<evidence type="ECO:0000256" key="10">
    <source>
        <dbReference type="ARBA" id="ARBA00023242"/>
    </source>
</evidence>
<feature type="active site" description="Proton acceptor" evidence="11">
    <location>
        <position position="109"/>
    </location>
</feature>
<dbReference type="Gene3D" id="1.10.287.10">
    <property type="entry name" value="S15/NS1, RNA-binding"/>
    <property type="match status" value="1"/>
</dbReference>
<evidence type="ECO:0000256" key="2">
    <source>
        <dbReference type="ARBA" id="ARBA00004123"/>
    </source>
</evidence>
<name>A0A7E4VYC1_PANRE</name>
<feature type="active site" description="Nucleophile" evidence="11">
    <location>
        <position position="17"/>
    </location>
</feature>
<evidence type="ECO:0000256" key="9">
    <source>
        <dbReference type="ARBA" id="ARBA00023163"/>
    </source>
</evidence>
<reference evidence="16" key="2">
    <citation type="submission" date="2020-10" db="UniProtKB">
        <authorList>
            <consortium name="WormBaseParasite"/>
        </authorList>
    </citation>
    <scope>IDENTIFICATION</scope>
</reference>
<protein>
    <recommendedName>
        <fullName evidence="3">ubiquitinyl hydrolase 1</fullName>
        <ecNumber evidence="3">3.4.19.12</ecNumber>
    </recommendedName>
</protein>
<feature type="active site" evidence="12">
    <location>
        <position position="17"/>
    </location>
</feature>
<proteinExistence type="predicted"/>
<sequence length="251" mass="28009">MGSNYIYFEKQDADLMCGQHALNNLVQENAFTVDMIAEANARIEANEMALGIVNGGQNASLSGDLSIQVLQALTESYGIRLVNFSNPQYLAQACDPVNSRAFLVNKSAHWFVLRRFGPYWFILNSLSAGPVHISNDRFISEMQELALQQQRNSAQIFHVIGDLPECEADRAAKAGILYPERMVTNDAELKAIIESSTNAEADELDRVLELSRQEAEQKGRTLQEGAESAPAQQLSNEEIRQIRIQRFSRST</sequence>
<evidence type="ECO:0000313" key="15">
    <source>
        <dbReference type="Proteomes" id="UP000492821"/>
    </source>
</evidence>
<feature type="active site" evidence="12">
    <location>
        <position position="109"/>
    </location>
</feature>
<dbReference type="EC" id="3.4.19.12" evidence="3"/>
<dbReference type="Pfam" id="PF02099">
    <property type="entry name" value="Josephin"/>
    <property type="match status" value="1"/>
</dbReference>
<keyword evidence="5" id="KW-0833">Ubl conjugation pathway</keyword>
<dbReference type="Proteomes" id="UP000492821">
    <property type="component" value="Unassembled WGS sequence"/>
</dbReference>
<evidence type="ECO:0000259" key="14">
    <source>
        <dbReference type="PROSITE" id="PS50957"/>
    </source>
</evidence>
<dbReference type="GO" id="GO:0006508">
    <property type="term" value="P:proteolysis"/>
    <property type="evidence" value="ECO:0007669"/>
    <property type="project" value="UniProtKB-KW"/>
</dbReference>
<dbReference type="PANTHER" id="PTHR14159:SF0">
    <property type="entry name" value="ATAXIN-3-RELATED"/>
    <property type="match status" value="1"/>
</dbReference>
<reference evidence="15" key="1">
    <citation type="journal article" date="2013" name="Genetics">
        <title>The draft genome and transcriptome of Panagrellus redivivus are shaped by the harsh demands of a free-living lifestyle.</title>
        <authorList>
            <person name="Srinivasan J."/>
            <person name="Dillman A.R."/>
            <person name="Macchietto M.G."/>
            <person name="Heikkinen L."/>
            <person name="Lakso M."/>
            <person name="Fracchia K.M."/>
            <person name="Antoshechkin I."/>
            <person name="Mortazavi A."/>
            <person name="Wong G."/>
            <person name="Sternberg P.W."/>
        </authorList>
    </citation>
    <scope>NUCLEOTIDE SEQUENCE [LARGE SCALE GENOMIC DNA]</scope>
    <source>
        <strain evidence="15">MT8872</strain>
    </source>
</reference>
<feature type="active site" evidence="11 12">
    <location>
        <position position="124"/>
    </location>
</feature>
<dbReference type="InterPro" id="IPR006155">
    <property type="entry name" value="Josephin"/>
</dbReference>
<evidence type="ECO:0000313" key="16">
    <source>
        <dbReference type="WBParaSite" id="Pan_g4659.t1"/>
    </source>
</evidence>
<keyword evidence="15" id="KW-1185">Reference proteome</keyword>
<evidence type="ECO:0000256" key="13">
    <source>
        <dbReference type="SAM" id="MobiDB-lite"/>
    </source>
</evidence>
<evidence type="ECO:0000256" key="1">
    <source>
        <dbReference type="ARBA" id="ARBA00000707"/>
    </source>
</evidence>
<dbReference type="InterPro" id="IPR033865">
    <property type="entry name" value="Ataxin-3"/>
</dbReference>
<feature type="region of interest" description="Disordered" evidence="13">
    <location>
        <begin position="215"/>
        <end position="237"/>
    </location>
</feature>
<dbReference type="PROSITE" id="PS50957">
    <property type="entry name" value="JOSEPHIN"/>
    <property type="match status" value="1"/>
</dbReference>
<evidence type="ECO:0000256" key="6">
    <source>
        <dbReference type="ARBA" id="ARBA00022801"/>
    </source>
</evidence>
<keyword evidence="6 12" id="KW-0378">Hydrolase</keyword>
<dbReference type="GO" id="GO:0005634">
    <property type="term" value="C:nucleus"/>
    <property type="evidence" value="ECO:0007669"/>
    <property type="project" value="UniProtKB-SubCell"/>
</dbReference>
<feature type="domain" description="Josephin" evidence="14">
    <location>
        <begin position="3"/>
        <end position="174"/>
    </location>
</feature>
<keyword evidence="9" id="KW-0804">Transcription</keyword>
<organism evidence="15 16">
    <name type="scientific">Panagrellus redivivus</name>
    <name type="common">Microworm</name>
    <dbReference type="NCBI Taxonomy" id="6233"/>
    <lineage>
        <taxon>Eukaryota</taxon>
        <taxon>Metazoa</taxon>
        <taxon>Ecdysozoa</taxon>
        <taxon>Nematoda</taxon>
        <taxon>Chromadorea</taxon>
        <taxon>Rhabditida</taxon>
        <taxon>Tylenchina</taxon>
        <taxon>Panagrolaimomorpha</taxon>
        <taxon>Panagrolaimoidea</taxon>
        <taxon>Panagrolaimidae</taxon>
        <taxon>Panagrellus</taxon>
    </lineage>
</organism>
<evidence type="ECO:0000256" key="5">
    <source>
        <dbReference type="ARBA" id="ARBA00022786"/>
    </source>
</evidence>
<comment type="subcellular location">
    <subcellularLocation>
        <location evidence="2">Nucleus</location>
    </subcellularLocation>
</comment>
<keyword evidence="4" id="KW-0645">Protease</keyword>
<dbReference type="AlphaFoldDB" id="A0A7E4VYC1"/>
<dbReference type="GO" id="GO:0016579">
    <property type="term" value="P:protein deubiquitination"/>
    <property type="evidence" value="ECO:0007669"/>
    <property type="project" value="InterPro"/>
</dbReference>
<evidence type="ECO:0000256" key="4">
    <source>
        <dbReference type="ARBA" id="ARBA00022670"/>
    </source>
</evidence>
<keyword evidence="7" id="KW-0788">Thiol protease</keyword>
<evidence type="ECO:0000256" key="8">
    <source>
        <dbReference type="ARBA" id="ARBA00023015"/>
    </source>
</evidence>
<keyword evidence="10" id="KW-0539">Nucleus</keyword>
<comment type="catalytic activity">
    <reaction evidence="1">
        <text>Thiol-dependent hydrolysis of ester, thioester, amide, peptide and isopeptide bonds formed by the C-terminal Gly of ubiquitin (a 76-residue protein attached to proteins as an intracellular targeting signal).</text>
        <dbReference type="EC" id="3.4.19.12"/>
    </reaction>
</comment>
<dbReference type="GO" id="GO:0004843">
    <property type="term" value="F:cysteine-type deubiquitinase activity"/>
    <property type="evidence" value="ECO:0007669"/>
    <property type="project" value="UniProtKB-EC"/>
</dbReference>
<keyword evidence="8" id="KW-0805">Transcription regulation</keyword>